<keyword evidence="4 6" id="KW-0547">Nucleotide-binding</keyword>
<evidence type="ECO:0000256" key="2">
    <source>
        <dbReference type="ARBA" id="ARBA00022563"/>
    </source>
</evidence>
<evidence type="ECO:0000256" key="5">
    <source>
        <dbReference type="ARBA" id="ARBA00022840"/>
    </source>
</evidence>
<evidence type="ECO:0000313" key="8">
    <source>
        <dbReference type="Proteomes" id="UP001370590"/>
    </source>
</evidence>
<evidence type="ECO:0000313" key="7">
    <source>
        <dbReference type="EMBL" id="MEJ6400620.1"/>
    </source>
</evidence>
<keyword evidence="2 6" id="KW-0554">One-carbon metabolism</keyword>
<comment type="pathway">
    <text evidence="1 6">One-carbon metabolism; tetrahydrofolate interconversion.</text>
</comment>
<dbReference type="SUPFAM" id="SSF52540">
    <property type="entry name" value="P-loop containing nucleoside triphosphate hydrolases"/>
    <property type="match status" value="1"/>
</dbReference>
<dbReference type="InterPro" id="IPR000559">
    <property type="entry name" value="Formate_THF_ligase"/>
</dbReference>
<evidence type="ECO:0000256" key="4">
    <source>
        <dbReference type="ARBA" id="ARBA00022741"/>
    </source>
</evidence>
<dbReference type="Proteomes" id="UP001370590">
    <property type="component" value="Unassembled WGS sequence"/>
</dbReference>
<keyword evidence="3 6" id="KW-0436">Ligase</keyword>
<keyword evidence="5 6" id="KW-0067">ATP-binding</keyword>
<dbReference type="EC" id="6.3.4.3" evidence="6"/>
<dbReference type="Gene3D" id="3.40.50.300">
    <property type="entry name" value="P-loop containing nucleotide triphosphate hydrolases"/>
    <property type="match status" value="1"/>
</dbReference>
<comment type="caution">
    <text evidence="7">The sequence shown here is derived from an EMBL/GenBank/DDBJ whole genome shotgun (WGS) entry which is preliminary data.</text>
</comment>
<dbReference type="InterPro" id="IPR027417">
    <property type="entry name" value="P-loop_NTPase"/>
</dbReference>
<dbReference type="PROSITE" id="PS00721">
    <property type="entry name" value="FTHFS_1"/>
    <property type="match status" value="1"/>
</dbReference>
<accession>A0ABU8SL43</accession>
<keyword evidence="8" id="KW-1185">Reference proteome</keyword>
<evidence type="ECO:0000256" key="3">
    <source>
        <dbReference type="ARBA" id="ARBA00022598"/>
    </source>
</evidence>
<dbReference type="Gene3D" id="3.30.1510.10">
    <property type="entry name" value="Domain 2, N(10)-formyltetrahydrofolate synthetase"/>
    <property type="match status" value="1"/>
</dbReference>
<dbReference type="NCBIfam" id="NF010030">
    <property type="entry name" value="PRK13505.1"/>
    <property type="match status" value="1"/>
</dbReference>
<evidence type="ECO:0000256" key="1">
    <source>
        <dbReference type="ARBA" id="ARBA00004777"/>
    </source>
</evidence>
<gene>
    <name evidence="6" type="primary">fhs</name>
    <name evidence="7" type="ORF">R4146_05540</name>
</gene>
<name>A0ABU8SL43_9LACO</name>
<dbReference type="RefSeq" id="WP_339960426.1">
    <property type="nucleotide sequence ID" value="NZ_JAWMWH010000001.1"/>
</dbReference>
<dbReference type="GO" id="GO:0004329">
    <property type="term" value="F:formate-tetrahydrofolate ligase activity"/>
    <property type="evidence" value="ECO:0007669"/>
    <property type="project" value="UniProtKB-EC"/>
</dbReference>
<proteinExistence type="inferred from homology"/>
<dbReference type="EMBL" id="JAWMWH010000001">
    <property type="protein sequence ID" value="MEJ6400620.1"/>
    <property type="molecule type" value="Genomic_DNA"/>
</dbReference>
<dbReference type="Gene3D" id="3.10.410.10">
    <property type="entry name" value="Formyltetrahydrofolate synthetase, domain 3"/>
    <property type="match status" value="1"/>
</dbReference>
<feature type="binding site" evidence="6">
    <location>
        <begin position="62"/>
        <end position="69"/>
    </location>
    <ligand>
        <name>ATP</name>
        <dbReference type="ChEBI" id="CHEBI:30616"/>
    </ligand>
</feature>
<organism evidence="7 8">
    <name type="scientific">Nicoliella lavandulae</name>
    <dbReference type="NCBI Taxonomy" id="3082954"/>
    <lineage>
        <taxon>Bacteria</taxon>
        <taxon>Bacillati</taxon>
        <taxon>Bacillota</taxon>
        <taxon>Bacilli</taxon>
        <taxon>Lactobacillales</taxon>
        <taxon>Lactobacillaceae</taxon>
        <taxon>Nicoliella</taxon>
    </lineage>
</organism>
<protein>
    <recommendedName>
        <fullName evidence="6">Formate--tetrahydrofolate ligase</fullName>
        <ecNumber evidence="6">6.3.4.3</ecNumber>
    </recommendedName>
    <alternativeName>
        <fullName evidence="6">Formyltetrahydrofolate synthetase</fullName>
        <shortName evidence="6">FHS</shortName>
        <shortName evidence="6">FTHFS</shortName>
    </alternativeName>
</protein>
<comment type="catalytic activity">
    <reaction evidence="6">
        <text>(6S)-5,6,7,8-tetrahydrofolate + formate + ATP = (6R)-10-formyltetrahydrofolate + ADP + phosphate</text>
        <dbReference type="Rhea" id="RHEA:20221"/>
        <dbReference type="ChEBI" id="CHEBI:15740"/>
        <dbReference type="ChEBI" id="CHEBI:30616"/>
        <dbReference type="ChEBI" id="CHEBI:43474"/>
        <dbReference type="ChEBI" id="CHEBI:57453"/>
        <dbReference type="ChEBI" id="CHEBI:195366"/>
        <dbReference type="ChEBI" id="CHEBI:456216"/>
        <dbReference type="EC" id="6.3.4.3"/>
    </reaction>
</comment>
<sequence>MKTDIEISQNSELLPIGKIASKLGLTDQQIEPYGHYKAKVTLPFNSQTDKGKLILVTSINPTAAGEGKTTMAVGLSDALSELNHKTAIALREPSLGPVMGMKGGATGGGYSQVIPMEDINLHFTGDFHALTEAHDTLSALIDNHIHHGNQLNIDPRQITWKRVLDINDRELRHTVIGLGGRTSGVPREDGFDITVASELMAILCLSRDIKDLKQRISKILIGYTYDRKPVTVADLKVEGALTLLLKDAIKPNLVQTIEHTPAYIHGGPFANIAHGCNSIIATNAGLNTADYTVTESGFGSDLGGEKFMDIVTPRLGKNPDVVVVVATIRALKLNGGANKDDLSTEDLAALAKGAPNLGRHIQAMSRYGKPVIVAINDFTSDTDAEIAQLRKYVADNFNIPAITCYEWAQGGKGATELAQAVVKAADNTDQFHPLYQDDESIEAKINKIVTEIYGGDGIELSNKAQKQLKQIVKHGWDKLPVCMAKTQYSLTDDASIHGAPEHFKIHIREFQVKLGAGFIVALTGNVLTMPGLPSHPAALDMDVKDNGEITGLF</sequence>
<dbReference type="CDD" id="cd00477">
    <property type="entry name" value="FTHFS"/>
    <property type="match status" value="1"/>
</dbReference>
<dbReference type="Pfam" id="PF01268">
    <property type="entry name" value="FTHFS"/>
    <property type="match status" value="1"/>
</dbReference>
<dbReference type="PROSITE" id="PS00722">
    <property type="entry name" value="FTHFS_2"/>
    <property type="match status" value="1"/>
</dbReference>
<dbReference type="InterPro" id="IPR020628">
    <property type="entry name" value="Formate_THF_ligase_CS"/>
</dbReference>
<evidence type="ECO:0000256" key="6">
    <source>
        <dbReference type="HAMAP-Rule" id="MF_01543"/>
    </source>
</evidence>
<reference evidence="7 8" key="1">
    <citation type="submission" date="2023-10" db="EMBL/GenBank/DDBJ databases">
        <title>Nicoliella lavandulae sp. nov. isolated from Lavandula angustifolia flowers.</title>
        <authorList>
            <person name="Alcantara C."/>
            <person name="Zuniga M."/>
            <person name="Landete J.M."/>
            <person name="Monedero V."/>
        </authorList>
    </citation>
    <scope>NUCLEOTIDE SEQUENCE [LARGE SCALE GENOMIC DNA]</scope>
    <source>
        <strain evidence="7 8">Es01</strain>
    </source>
</reference>
<comment type="similarity">
    <text evidence="6">Belongs to the formate--tetrahydrofolate ligase family.</text>
</comment>
<dbReference type="HAMAP" id="MF_01543">
    <property type="entry name" value="FTHFS"/>
    <property type="match status" value="1"/>
</dbReference>